<evidence type="ECO:0000256" key="5">
    <source>
        <dbReference type="SAM" id="Phobius"/>
    </source>
</evidence>
<keyword evidence="7" id="KW-0378">Hydrolase</keyword>
<dbReference type="InterPro" id="IPR008915">
    <property type="entry name" value="Peptidase_M50"/>
</dbReference>
<feature type="transmembrane region" description="Helical" evidence="5">
    <location>
        <begin position="176"/>
        <end position="197"/>
    </location>
</feature>
<feature type="transmembrane region" description="Helical" evidence="5">
    <location>
        <begin position="95"/>
        <end position="118"/>
    </location>
</feature>
<reference evidence="7 8" key="1">
    <citation type="journal article" name="Nat. Commun.">
        <title>Undinarchaeota illuminate DPANN phylogeny and the impact of gene transfer on archaeal evolution.</title>
        <authorList>
            <person name="Dombrowski N."/>
            <person name="Williams T.A."/>
            <person name="Sun J."/>
            <person name="Woodcroft B.J."/>
            <person name="Lee J.H."/>
            <person name="Minh B.Q."/>
            <person name="Rinke C."/>
            <person name="Spang A."/>
        </authorList>
    </citation>
    <scope>NUCLEOTIDE SEQUENCE [LARGE SCALE GENOMIC DNA]</scope>
    <source>
        <strain evidence="7">MAG_bin17</strain>
    </source>
</reference>
<dbReference type="EMBL" id="DVAD01000001">
    <property type="protein sequence ID" value="HIJ99221.1"/>
    <property type="molecule type" value="Genomic_DNA"/>
</dbReference>
<comment type="subcellular location">
    <subcellularLocation>
        <location evidence="1">Endomembrane system</location>
        <topology evidence="1">Multi-pass membrane protein</topology>
    </subcellularLocation>
</comment>
<evidence type="ECO:0000259" key="6">
    <source>
        <dbReference type="Pfam" id="PF02163"/>
    </source>
</evidence>
<keyword evidence="3 5" id="KW-1133">Transmembrane helix</keyword>
<proteinExistence type="predicted"/>
<keyword evidence="7" id="KW-0645">Protease</keyword>
<dbReference type="GO" id="GO:0005737">
    <property type="term" value="C:cytoplasm"/>
    <property type="evidence" value="ECO:0007669"/>
    <property type="project" value="TreeGrafter"/>
</dbReference>
<dbReference type="GO" id="GO:0016020">
    <property type="term" value="C:membrane"/>
    <property type="evidence" value="ECO:0007669"/>
    <property type="project" value="InterPro"/>
</dbReference>
<name>A0A832UP66_9ARCH</name>
<evidence type="ECO:0000256" key="4">
    <source>
        <dbReference type="ARBA" id="ARBA00023136"/>
    </source>
</evidence>
<evidence type="ECO:0000256" key="3">
    <source>
        <dbReference type="ARBA" id="ARBA00022989"/>
    </source>
</evidence>
<dbReference type="AlphaFoldDB" id="A0A832UP66"/>
<dbReference type="GO" id="GO:0031293">
    <property type="term" value="P:membrane protein intracellular domain proteolysis"/>
    <property type="evidence" value="ECO:0007669"/>
    <property type="project" value="TreeGrafter"/>
</dbReference>
<protein>
    <submittedName>
        <fullName evidence="7">Site-2 protease family protein</fullName>
    </submittedName>
</protein>
<accession>A0A832UP66</accession>
<dbReference type="GO" id="GO:0012505">
    <property type="term" value="C:endomembrane system"/>
    <property type="evidence" value="ECO:0007669"/>
    <property type="project" value="UniProtKB-SubCell"/>
</dbReference>
<dbReference type="SUPFAM" id="SSF50156">
    <property type="entry name" value="PDZ domain-like"/>
    <property type="match status" value="1"/>
</dbReference>
<dbReference type="GO" id="GO:0004222">
    <property type="term" value="F:metalloendopeptidase activity"/>
    <property type="evidence" value="ECO:0007669"/>
    <property type="project" value="InterPro"/>
</dbReference>
<evidence type="ECO:0000313" key="7">
    <source>
        <dbReference type="EMBL" id="HIJ99221.1"/>
    </source>
</evidence>
<keyword evidence="8" id="KW-1185">Reference proteome</keyword>
<dbReference type="InterPro" id="IPR001193">
    <property type="entry name" value="MBTPS2"/>
</dbReference>
<dbReference type="PANTHER" id="PTHR13325:SF3">
    <property type="entry name" value="MEMBRANE-BOUND TRANSCRIPTION FACTOR SITE-2 PROTEASE"/>
    <property type="match status" value="1"/>
</dbReference>
<evidence type="ECO:0000313" key="8">
    <source>
        <dbReference type="Proteomes" id="UP000604391"/>
    </source>
</evidence>
<feature type="transmembrane region" description="Helical" evidence="5">
    <location>
        <begin position="366"/>
        <end position="387"/>
    </location>
</feature>
<evidence type="ECO:0000256" key="2">
    <source>
        <dbReference type="ARBA" id="ARBA00022692"/>
    </source>
</evidence>
<dbReference type="PANTHER" id="PTHR13325">
    <property type="entry name" value="PROTEASE M50 MEMBRANE-BOUND TRANSCRIPTION FACTOR SITE 2 PROTEASE"/>
    <property type="match status" value="1"/>
</dbReference>
<dbReference type="Gene3D" id="2.30.42.10">
    <property type="match status" value="1"/>
</dbReference>
<dbReference type="InterPro" id="IPR036034">
    <property type="entry name" value="PDZ_sf"/>
</dbReference>
<gene>
    <name evidence="7" type="ORF">H1011_00130</name>
</gene>
<sequence length="396" mass="43218">MGAVFVWTIVIGLILVGQLVLSKHKGVSIYGPLAVYNTKRGVKLLDKISGISPRFWKVFGNLGVITGFFLMALVTYSLLINAIRIFRIPEAAPGAALAIPGITIPLWEGIIGIVILLVFHEMSHGVLARREKVKVESVGTLSLGFIPIGAFVRPNEKSIRKAKLSARMRIYAAGSFMNVTLAIILVSLLAFVVLPYMTEPVDGIKLLAVEEGSPAELAGLSEGMIIQEVEDGKIHDLVSFVNTLDRQDLSPGDEIIIKIDDSEYTVTTAERNGRAFMGITFCGAIPAGEIVKLFIASPMTIRILSPECYPSTLLPQKTMWFIIYAIMWTAILNFGVGLINLLPFRPLDGGLMFSDAVRRIIKNEKLAKQIIIVVGSLVFLLLLFNFIGPKLLGILA</sequence>
<feature type="domain" description="Peptidase M50" evidence="6">
    <location>
        <begin position="110"/>
        <end position="381"/>
    </location>
</feature>
<feature type="transmembrane region" description="Helical" evidence="5">
    <location>
        <begin position="62"/>
        <end position="83"/>
    </location>
</feature>
<dbReference type="Pfam" id="PF02163">
    <property type="entry name" value="Peptidase_M50"/>
    <property type="match status" value="1"/>
</dbReference>
<dbReference type="Proteomes" id="UP000604391">
    <property type="component" value="Unassembled WGS sequence"/>
</dbReference>
<comment type="caution">
    <text evidence="7">The sequence shown here is derived from an EMBL/GenBank/DDBJ whole genome shotgun (WGS) entry which is preliminary data.</text>
</comment>
<organism evidence="7 8">
    <name type="scientific">Candidatus Undinarchaeum marinum</name>
    <dbReference type="NCBI Taxonomy" id="2756141"/>
    <lineage>
        <taxon>Archaea</taxon>
        <taxon>Candidatus Undinarchaeota</taxon>
        <taxon>Candidatus Undinarchaeia</taxon>
        <taxon>Candidatus Undinarchaeales</taxon>
        <taxon>Candidatus Undinarchaeaceae</taxon>
        <taxon>Candidatus Undinarchaeum</taxon>
    </lineage>
</organism>
<keyword evidence="4 5" id="KW-0472">Membrane</keyword>
<evidence type="ECO:0000256" key="1">
    <source>
        <dbReference type="ARBA" id="ARBA00004127"/>
    </source>
</evidence>
<dbReference type="PRINTS" id="PR01000">
    <property type="entry name" value="SREBPS2PTASE"/>
</dbReference>
<feature type="transmembrane region" description="Helical" evidence="5">
    <location>
        <begin position="319"/>
        <end position="345"/>
    </location>
</feature>
<keyword evidence="2 5" id="KW-0812">Transmembrane</keyword>